<dbReference type="PANTHER" id="PTHR43133">
    <property type="entry name" value="RNA POLYMERASE ECF-TYPE SIGMA FACTO"/>
    <property type="match status" value="1"/>
</dbReference>
<evidence type="ECO:0000256" key="1">
    <source>
        <dbReference type="ARBA" id="ARBA00010641"/>
    </source>
</evidence>
<reference evidence="6 7" key="1">
    <citation type="submission" date="2019-10" db="EMBL/GenBank/DDBJ databases">
        <title>Cognatihalovulum marinum gen. nov. sp. nov., a new member of the family Rhodobacteraceae isolated from deep seawater of the Northwest Indian Ocean.</title>
        <authorList>
            <person name="Ruan C."/>
            <person name="Wang J."/>
            <person name="Zheng X."/>
            <person name="Song L."/>
            <person name="Zhu Y."/>
            <person name="Huang Y."/>
            <person name="Lu Z."/>
            <person name="Du W."/>
            <person name="Huang L."/>
            <person name="Dai X."/>
        </authorList>
    </citation>
    <scope>NUCLEOTIDE SEQUENCE [LARGE SCALE GENOMIC DNA]</scope>
    <source>
        <strain evidence="6 7">2CG4</strain>
    </source>
</reference>
<dbReference type="GO" id="GO:0003677">
    <property type="term" value="F:DNA binding"/>
    <property type="evidence" value="ECO:0007669"/>
    <property type="project" value="InterPro"/>
</dbReference>
<dbReference type="SUPFAM" id="SSF88659">
    <property type="entry name" value="Sigma3 and sigma4 domains of RNA polymerase sigma factors"/>
    <property type="match status" value="1"/>
</dbReference>
<dbReference type="NCBIfam" id="NF009167">
    <property type="entry name" value="PRK12514.1"/>
    <property type="match status" value="1"/>
</dbReference>
<keyword evidence="7" id="KW-1185">Reference proteome</keyword>
<comment type="similarity">
    <text evidence="1">Belongs to the sigma-70 factor family. ECF subfamily.</text>
</comment>
<dbReference type="InterPro" id="IPR000792">
    <property type="entry name" value="Tscrpt_reg_LuxR_C"/>
</dbReference>
<dbReference type="InterPro" id="IPR013325">
    <property type="entry name" value="RNA_pol_sigma_r2"/>
</dbReference>
<dbReference type="AlphaFoldDB" id="A0A6L5YX20"/>
<evidence type="ECO:0000256" key="2">
    <source>
        <dbReference type="ARBA" id="ARBA00023015"/>
    </source>
</evidence>
<dbReference type="InterPro" id="IPR036388">
    <property type="entry name" value="WH-like_DNA-bd_sf"/>
</dbReference>
<dbReference type="InterPro" id="IPR007627">
    <property type="entry name" value="RNA_pol_sigma70_r2"/>
</dbReference>
<dbReference type="Pfam" id="PF04542">
    <property type="entry name" value="Sigma70_r2"/>
    <property type="match status" value="1"/>
</dbReference>
<dbReference type="InterPro" id="IPR039425">
    <property type="entry name" value="RNA_pol_sigma-70-like"/>
</dbReference>
<dbReference type="CDD" id="cd06171">
    <property type="entry name" value="Sigma70_r4"/>
    <property type="match status" value="1"/>
</dbReference>
<evidence type="ECO:0000256" key="4">
    <source>
        <dbReference type="ARBA" id="ARBA00023163"/>
    </source>
</evidence>
<evidence type="ECO:0000313" key="6">
    <source>
        <dbReference type="EMBL" id="MSU88903.1"/>
    </source>
</evidence>
<name>A0A6L5YX20_9RHOB</name>
<comment type="caution">
    <text evidence="6">The sequence shown here is derived from an EMBL/GenBank/DDBJ whole genome shotgun (WGS) entry which is preliminary data.</text>
</comment>
<dbReference type="EMBL" id="WIND01000002">
    <property type="protein sequence ID" value="MSU88903.1"/>
    <property type="molecule type" value="Genomic_DNA"/>
</dbReference>
<proteinExistence type="inferred from homology"/>
<gene>
    <name evidence="6" type="ORF">GE300_04605</name>
</gene>
<keyword evidence="3" id="KW-0731">Sigma factor</keyword>
<evidence type="ECO:0000259" key="5">
    <source>
        <dbReference type="PROSITE" id="PS00622"/>
    </source>
</evidence>
<dbReference type="NCBIfam" id="TIGR02937">
    <property type="entry name" value="sigma70-ECF"/>
    <property type="match status" value="1"/>
</dbReference>
<organism evidence="6 7">
    <name type="scientific">Halovulum marinum</name>
    <dbReference type="NCBI Taxonomy" id="2662447"/>
    <lineage>
        <taxon>Bacteria</taxon>
        <taxon>Pseudomonadati</taxon>
        <taxon>Pseudomonadota</taxon>
        <taxon>Alphaproteobacteria</taxon>
        <taxon>Rhodobacterales</taxon>
        <taxon>Paracoccaceae</taxon>
        <taxon>Halovulum</taxon>
    </lineage>
</organism>
<dbReference type="InterPro" id="IPR013324">
    <property type="entry name" value="RNA_pol_sigma_r3/r4-like"/>
</dbReference>
<feature type="domain" description="HTH luxR-type" evidence="5">
    <location>
        <begin position="146"/>
        <end position="173"/>
    </location>
</feature>
<dbReference type="Gene3D" id="1.10.1740.10">
    <property type="match status" value="1"/>
</dbReference>
<evidence type="ECO:0000313" key="7">
    <source>
        <dbReference type="Proteomes" id="UP000474957"/>
    </source>
</evidence>
<dbReference type="SUPFAM" id="SSF88946">
    <property type="entry name" value="Sigma2 domain of RNA polymerase sigma factors"/>
    <property type="match status" value="1"/>
</dbReference>
<evidence type="ECO:0000256" key="3">
    <source>
        <dbReference type="ARBA" id="ARBA00023082"/>
    </source>
</evidence>
<keyword evidence="2" id="KW-0805">Transcription regulation</keyword>
<dbReference type="InterPro" id="IPR014284">
    <property type="entry name" value="RNA_pol_sigma-70_dom"/>
</dbReference>
<sequence>MPTPDDISRLIARVALADRPAFDSLYAHTSAKLFGVVLRLLNDRAEAEDALQEVFVKVWQRADRYTVSGASPMSWLIAIARNHAIDRLRARRGPAAPIDVAAEIADPAPSPEAATVAASERGRIENCLGRLDTYRAWAVRAAYLEGHSYRQIADRLDVPLNTVRTWLRRSLLKLRQCLEE</sequence>
<keyword evidence="4" id="KW-0804">Transcription</keyword>
<dbReference type="PROSITE" id="PS00622">
    <property type="entry name" value="HTH_LUXR_1"/>
    <property type="match status" value="1"/>
</dbReference>
<dbReference type="GO" id="GO:0016987">
    <property type="term" value="F:sigma factor activity"/>
    <property type="evidence" value="ECO:0007669"/>
    <property type="project" value="UniProtKB-KW"/>
</dbReference>
<accession>A0A6L5YX20</accession>
<dbReference type="Gene3D" id="1.10.10.10">
    <property type="entry name" value="Winged helix-like DNA-binding domain superfamily/Winged helix DNA-binding domain"/>
    <property type="match status" value="1"/>
</dbReference>
<dbReference type="InterPro" id="IPR013249">
    <property type="entry name" value="RNA_pol_sigma70_r4_t2"/>
</dbReference>
<dbReference type="RefSeq" id="WP_154445351.1">
    <property type="nucleotide sequence ID" value="NZ_WIND01000002.1"/>
</dbReference>
<dbReference type="Pfam" id="PF08281">
    <property type="entry name" value="Sigma70_r4_2"/>
    <property type="match status" value="1"/>
</dbReference>
<dbReference type="PANTHER" id="PTHR43133:SF62">
    <property type="entry name" value="RNA POLYMERASE SIGMA FACTOR SIGZ"/>
    <property type="match status" value="1"/>
</dbReference>
<protein>
    <submittedName>
        <fullName evidence="6">Sigma-70 family RNA polymerase sigma factor</fullName>
    </submittedName>
</protein>
<dbReference type="Proteomes" id="UP000474957">
    <property type="component" value="Unassembled WGS sequence"/>
</dbReference>
<dbReference type="GO" id="GO:0006352">
    <property type="term" value="P:DNA-templated transcription initiation"/>
    <property type="evidence" value="ECO:0007669"/>
    <property type="project" value="InterPro"/>
</dbReference>